<dbReference type="InterPro" id="IPR000172">
    <property type="entry name" value="GMC_OxRdtase_N"/>
</dbReference>
<dbReference type="InterPro" id="IPR036188">
    <property type="entry name" value="FAD/NAD-bd_sf"/>
</dbReference>
<dbReference type="SUPFAM" id="SSF51905">
    <property type="entry name" value="FAD/NAD(P)-binding domain"/>
    <property type="match status" value="1"/>
</dbReference>
<comment type="caution">
    <text evidence="7">The sequence shown here is derived from an EMBL/GenBank/DDBJ whole genome shotgun (WGS) entry which is preliminary data.</text>
</comment>
<proteinExistence type="inferred from homology"/>
<accession>A0A917BA43</accession>
<dbReference type="GO" id="GO:0016614">
    <property type="term" value="F:oxidoreductase activity, acting on CH-OH group of donors"/>
    <property type="evidence" value="ECO:0007669"/>
    <property type="project" value="InterPro"/>
</dbReference>
<feature type="domain" description="Glucose-methanol-choline oxidoreductase N-terminal" evidence="5">
    <location>
        <begin position="195"/>
        <end position="311"/>
    </location>
</feature>
<keyword evidence="4" id="KW-0560">Oxidoreductase</keyword>
<name>A0A917BA43_9MICO</name>
<feature type="domain" description="Glucose-methanol-choline oxidoreductase C-terminal" evidence="6">
    <location>
        <begin position="403"/>
        <end position="521"/>
    </location>
</feature>
<dbReference type="SUPFAM" id="SSF54373">
    <property type="entry name" value="FAD-linked reductases, C-terminal domain"/>
    <property type="match status" value="1"/>
</dbReference>
<keyword evidence="8" id="KW-1185">Reference proteome</keyword>
<dbReference type="Pfam" id="PF00732">
    <property type="entry name" value="GMC_oxred_N"/>
    <property type="match status" value="1"/>
</dbReference>
<keyword evidence="2" id="KW-0285">Flavoprotein</keyword>
<organism evidence="7 8">
    <name type="scientific">Subtercola lobariae</name>
    <dbReference type="NCBI Taxonomy" id="1588641"/>
    <lineage>
        <taxon>Bacteria</taxon>
        <taxon>Bacillati</taxon>
        <taxon>Actinomycetota</taxon>
        <taxon>Actinomycetes</taxon>
        <taxon>Micrococcales</taxon>
        <taxon>Microbacteriaceae</taxon>
        <taxon>Subtercola</taxon>
    </lineage>
</organism>
<evidence type="ECO:0000256" key="4">
    <source>
        <dbReference type="ARBA" id="ARBA00023002"/>
    </source>
</evidence>
<dbReference type="AlphaFoldDB" id="A0A917BA43"/>
<evidence type="ECO:0000256" key="2">
    <source>
        <dbReference type="ARBA" id="ARBA00022630"/>
    </source>
</evidence>
<protein>
    <submittedName>
        <fullName evidence="7">Choline dehydrogenase</fullName>
    </submittedName>
</protein>
<dbReference type="Pfam" id="PF05199">
    <property type="entry name" value="GMC_oxred_C"/>
    <property type="match status" value="1"/>
</dbReference>
<dbReference type="Gene3D" id="3.50.50.60">
    <property type="entry name" value="FAD/NAD(P)-binding domain"/>
    <property type="match status" value="2"/>
</dbReference>
<dbReference type="PANTHER" id="PTHR46056">
    <property type="entry name" value="LONG-CHAIN-ALCOHOL OXIDASE"/>
    <property type="match status" value="1"/>
</dbReference>
<dbReference type="PANTHER" id="PTHR46056:SF12">
    <property type="entry name" value="LONG-CHAIN-ALCOHOL OXIDASE"/>
    <property type="match status" value="1"/>
</dbReference>
<comment type="similarity">
    <text evidence="1">Belongs to the GMC oxidoreductase family.</text>
</comment>
<evidence type="ECO:0000313" key="8">
    <source>
        <dbReference type="Proteomes" id="UP000598775"/>
    </source>
</evidence>
<dbReference type="Proteomes" id="UP000598775">
    <property type="component" value="Unassembled WGS sequence"/>
</dbReference>
<evidence type="ECO:0000256" key="1">
    <source>
        <dbReference type="ARBA" id="ARBA00010790"/>
    </source>
</evidence>
<evidence type="ECO:0000259" key="6">
    <source>
        <dbReference type="Pfam" id="PF05199"/>
    </source>
</evidence>
<evidence type="ECO:0000259" key="5">
    <source>
        <dbReference type="Pfam" id="PF00732"/>
    </source>
</evidence>
<gene>
    <name evidence="7" type="ORF">GCM10011399_28840</name>
</gene>
<dbReference type="InterPro" id="IPR007867">
    <property type="entry name" value="GMC_OxRtase_C"/>
</dbReference>
<dbReference type="RefSeq" id="WP_188679360.1">
    <property type="nucleotide sequence ID" value="NZ_BMGP01000005.1"/>
</dbReference>
<reference evidence="7 8" key="1">
    <citation type="journal article" date="2014" name="Int. J. Syst. Evol. Microbiol.">
        <title>Complete genome sequence of Corynebacterium casei LMG S-19264T (=DSM 44701T), isolated from a smear-ripened cheese.</title>
        <authorList>
            <consortium name="US DOE Joint Genome Institute (JGI-PGF)"/>
            <person name="Walter F."/>
            <person name="Albersmeier A."/>
            <person name="Kalinowski J."/>
            <person name="Ruckert C."/>
        </authorList>
    </citation>
    <scope>NUCLEOTIDE SEQUENCE [LARGE SCALE GENOMIC DNA]</scope>
    <source>
        <strain evidence="7 8">CGMCC 1.12976</strain>
    </source>
</reference>
<evidence type="ECO:0000313" key="7">
    <source>
        <dbReference type="EMBL" id="GGF33899.1"/>
    </source>
</evidence>
<keyword evidence="3" id="KW-0274">FAD</keyword>
<dbReference type="EMBL" id="BMGP01000005">
    <property type="protein sequence ID" value="GGF33899.1"/>
    <property type="molecule type" value="Genomic_DNA"/>
</dbReference>
<sequence length="539" mass="58893">MSLKDEAAVDIVIVGAGPSGAVVAHTLASRGFTVMCLEQGDWVSPADYPGNKPEFELLLQQKWSWNNNTRNRPEDYPMNLDHTDVVPIMFSGVGGSSLMYGAHWLRLLPSDFRMKTLDGICDDWPISYDDLEPYYTRIDKVIGVAGLGGDPAYPPQDFDMPPHPLGKGGLIAAEALNKLGWHWWPGTQAIPTFKHKNLEQCVRWGVCETGCPAGAKASFDLAYWPQAIEAGTKLVTGARVREITVNESGLADAVIWIDREGREHRQQTSAVVMAANGIGTARLLLLSTSNKHPNGLANSSGLVGKNLMLHPNNAVVGLYDEEIESWKGPAGQLIYSLEFAETDVRRGFYGGSKANLMPLPGVLHILEMFKDLPFEQRWGDAVHNLDKYAGRALNWAGNIGDLPEETNRITLDRDLTDSDGIPAPRIDYRISENTQKNLDFTLERLEEMHKAAGAAHIASTKLWREAPGHILGTARMGNDPATSVVDRFGRSHDVSNLFIVDGSIMVTSGAMNPTATITALALRAAEHIAETAKGQRVPS</sequence>
<dbReference type="GO" id="GO:0050660">
    <property type="term" value="F:flavin adenine dinucleotide binding"/>
    <property type="evidence" value="ECO:0007669"/>
    <property type="project" value="InterPro"/>
</dbReference>
<dbReference type="Pfam" id="PF13450">
    <property type="entry name" value="NAD_binding_8"/>
    <property type="match status" value="1"/>
</dbReference>
<evidence type="ECO:0000256" key="3">
    <source>
        <dbReference type="ARBA" id="ARBA00022827"/>
    </source>
</evidence>